<name>A0A3Z6QQ69_SALEB</name>
<dbReference type="EMBL" id="AAKVUB010000053">
    <property type="protein sequence ID" value="ECW2471300.1"/>
    <property type="molecule type" value="Genomic_DNA"/>
</dbReference>
<sequence>MSRVSASGHEVMTRGFRGRRCSTDSGIGGQTTQVLTLCQAAWLLASPVSCCQTLNTRLQVLARASLL</sequence>
<reference evidence="1" key="1">
    <citation type="submission" date="2018-09" db="EMBL/GenBank/DDBJ databases">
        <authorList>
            <person name="Ashton P.M."/>
            <person name="Dallman T."/>
            <person name="Nair S."/>
            <person name="De Pinna E."/>
            <person name="Peters T."/>
            <person name="Grant K."/>
        </authorList>
    </citation>
    <scope>NUCLEOTIDE SEQUENCE [LARGE SCALE GENOMIC DNA]</scope>
    <source>
        <strain evidence="2">140692</strain>
        <strain evidence="3">367309</strain>
        <strain evidence="1">412099</strain>
    </source>
</reference>
<comment type="caution">
    <text evidence="1">The sequence shown here is derived from an EMBL/GenBank/DDBJ whole genome shotgun (WGS) entry which is preliminary data.</text>
</comment>
<organism evidence="1">
    <name type="scientific">Salmonella enterica subsp. enterica serovar Java</name>
    <dbReference type="NCBI Taxonomy" id="224729"/>
    <lineage>
        <taxon>Bacteria</taxon>
        <taxon>Pseudomonadati</taxon>
        <taxon>Pseudomonadota</taxon>
        <taxon>Gammaproteobacteria</taxon>
        <taxon>Enterobacterales</taxon>
        <taxon>Enterobacteriaceae</taxon>
        <taxon>Salmonella</taxon>
    </lineage>
</organism>
<accession>A0A3Z6QQ69</accession>
<proteinExistence type="predicted"/>
<dbReference type="EMBL" id="AAAGSE010000037">
    <property type="protein sequence ID" value="EAC0789125.1"/>
    <property type="molecule type" value="Genomic_DNA"/>
</dbReference>
<dbReference type="Proteomes" id="UP000839733">
    <property type="component" value="Unassembled WGS sequence"/>
</dbReference>
<dbReference type="Proteomes" id="UP000839631">
    <property type="component" value="Unassembled WGS sequence"/>
</dbReference>
<gene>
    <name evidence="1" type="ORF">D6K54_20735</name>
    <name evidence="2" type="ORF">D6S17_24835</name>
    <name evidence="3" type="ORF">EZX71_25820</name>
</gene>
<evidence type="ECO:0000313" key="1">
    <source>
        <dbReference type="EMBL" id="EAC0789125.1"/>
    </source>
</evidence>
<evidence type="ECO:0000313" key="2">
    <source>
        <dbReference type="EMBL" id="EBY8644725.1"/>
    </source>
</evidence>
<dbReference type="AlphaFoldDB" id="A0A3Z6QQ69"/>
<protein>
    <submittedName>
        <fullName evidence="1">Uncharacterized protein</fullName>
    </submittedName>
</protein>
<evidence type="ECO:0000313" key="3">
    <source>
        <dbReference type="EMBL" id="ECW2471300.1"/>
    </source>
</evidence>
<dbReference type="EMBL" id="AAHPHN010000064">
    <property type="protein sequence ID" value="EBY8644725.1"/>
    <property type="molecule type" value="Genomic_DNA"/>
</dbReference>